<dbReference type="RefSeq" id="WP_012042430.1">
    <property type="nucleotide sequence ID" value="NZ_JABFDP010000002.1"/>
</dbReference>
<comment type="function">
    <text evidence="7">Involved in beta-(1--&gt;2)glucan export. Transmembrane domains (TMD) form a pore in the inner membrane and the ATP-binding domain (NBD) is responsible for energy generation.</text>
</comment>
<comment type="caution">
    <text evidence="9">The sequence shown here is derived from an EMBL/GenBank/DDBJ whole genome shotgun (WGS) entry which is preliminary data.</text>
</comment>
<reference evidence="10" key="1">
    <citation type="journal article" date="2021" name="ISME J.">
        <title>Evolutionary origin and ecological implication of a unique nif island in free-living Bradyrhizobium lineages.</title>
        <authorList>
            <person name="Tao J."/>
        </authorList>
    </citation>
    <scope>NUCLEOTIDE SEQUENCE [LARGE SCALE GENOMIC DNA]</scope>
    <source>
        <strain evidence="10">SZCCT0094</strain>
    </source>
</reference>
<evidence type="ECO:0000256" key="1">
    <source>
        <dbReference type="ARBA" id="ARBA00005417"/>
    </source>
</evidence>
<keyword evidence="6" id="KW-0472">Membrane</keyword>
<evidence type="ECO:0000256" key="5">
    <source>
        <dbReference type="ARBA" id="ARBA00022840"/>
    </source>
</evidence>
<name>A0ABS5G2Z6_9BRAD</name>
<dbReference type="EMBL" id="JAFCLK010000006">
    <property type="protein sequence ID" value="MBR1135693.1"/>
    <property type="molecule type" value="Genomic_DNA"/>
</dbReference>
<dbReference type="Gene3D" id="2.40.50.140">
    <property type="entry name" value="Nucleic acid-binding proteins"/>
    <property type="match status" value="1"/>
</dbReference>
<proteinExistence type="inferred from homology"/>
<dbReference type="SUPFAM" id="SSF52540">
    <property type="entry name" value="P-loop containing nucleoside triphosphate hydrolases"/>
    <property type="match status" value="1"/>
</dbReference>
<keyword evidence="5 9" id="KW-0067">ATP-binding</keyword>
<evidence type="ECO:0000256" key="2">
    <source>
        <dbReference type="ARBA" id="ARBA00022448"/>
    </source>
</evidence>
<evidence type="ECO:0000313" key="10">
    <source>
        <dbReference type="Proteomes" id="UP001314635"/>
    </source>
</evidence>
<dbReference type="InterPro" id="IPR015853">
    <property type="entry name" value="ABC_transpr_FbpC"/>
</dbReference>
<protein>
    <submittedName>
        <fullName evidence="9">ABC transporter ATP-binding protein</fullName>
    </submittedName>
</protein>
<dbReference type="Gene3D" id="2.40.50.100">
    <property type="match status" value="1"/>
</dbReference>
<evidence type="ECO:0000259" key="8">
    <source>
        <dbReference type="PROSITE" id="PS50893"/>
    </source>
</evidence>
<dbReference type="InterPro" id="IPR027417">
    <property type="entry name" value="P-loop_NTPase"/>
</dbReference>
<dbReference type="InterPro" id="IPR003439">
    <property type="entry name" value="ABC_transporter-like_ATP-bd"/>
</dbReference>
<dbReference type="PROSITE" id="PS50893">
    <property type="entry name" value="ABC_TRANSPORTER_2"/>
    <property type="match status" value="1"/>
</dbReference>
<dbReference type="InterPro" id="IPR047641">
    <property type="entry name" value="ABC_transpr_MalK/UgpC-like"/>
</dbReference>
<dbReference type="PANTHER" id="PTHR43875">
    <property type="entry name" value="MALTODEXTRIN IMPORT ATP-BINDING PROTEIN MSMX"/>
    <property type="match status" value="1"/>
</dbReference>
<dbReference type="Proteomes" id="UP001314635">
    <property type="component" value="Unassembled WGS sequence"/>
</dbReference>
<dbReference type="Pfam" id="PF00005">
    <property type="entry name" value="ABC_tran"/>
    <property type="match status" value="1"/>
</dbReference>
<dbReference type="CDD" id="cd03259">
    <property type="entry name" value="ABC_Carb_Solutes_like"/>
    <property type="match status" value="1"/>
</dbReference>
<evidence type="ECO:0000313" key="9">
    <source>
        <dbReference type="EMBL" id="MBR1135693.1"/>
    </source>
</evidence>
<keyword evidence="10" id="KW-1185">Reference proteome</keyword>
<evidence type="ECO:0000256" key="7">
    <source>
        <dbReference type="ARBA" id="ARBA00024722"/>
    </source>
</evidence>
<dbReference type="SMART" id="SM00382">
    <property type="entry name" value="AAA"/>
    <property type="match status" value="1"/>
</dbReference>
<gene>
    <name evidence="9" type="ORF">JQ619_07945</name>
</gene>
<organism evidence="9 10">
    <name type="scientific">Bradyrhizobium denitrificans</name>
    <dbReference type="NCBI Taxonomy" id="2734912"/>
    <lineage>
        <taxon>Bacteria</taxon>
        <taxon>Pseudomonadati</taxon>
        <taxon>Pseudomonadota</taxon>
        <taxon>Alphaproteobacteria</taxon>
        <taxon>Hyphomicrobiales</taxon>
        <taxon>Nitrobacteraceae</taxon>
        <taxon>Bradyrhizobium</taxon>
    </lineage>
</organism>
<dbReference type="SUPFAM" id="SSF50331">
    <property type="entry name" value="MOP-like"/>
    <property type="match status" value="1"/>
</dbReference>
<keyword evidence="2" id="KW-0813">Transport</keyword>
<dbReference type="PANTHER" id="PTHR43875:SF14">
    <property type="entry name" value="ABC TRANSPORTER ATP-BINDING PROTEIN"/>
    <property type="match status" value="1"/>
</dbReference>
<evidence type="ECO:0000256" key="3">
    <source>
        <dbReference type="ARBA" id="ARBA00022475"/>
    </source>
</evidence>
<evidence type="ECO:0000256" key="6">
    <source>
        <dbReference type="ARBA" id="ARBA00023136"/>
    </source>
</evidence>
<dbReference type="InterPro" id="IPR008995">
    <property type="entry name" value="Mo/tungstate-bd_C_term_dom"/>
</dbReference>
<dbReference type="Gene3D" id="3.40.50.300">
    <property type="entry name" value="P-loop containing nucleotide triphosphate hydrolases"/>
    <property type="match status" value="1"/>
</dbReference>
<accession>A0ABS5G2Z6</accession>
<dbReference type="InterPro" id="IPR003593">
    <property type="entry name" value="AAA+_ATPase"/>
</dbReference>
<dbReference type="InterPro" id="IPR013611">
    <property type="entry name" value="Transp-assoc_OB_typ2"/>
</dbReference>
<comment type="similarity">
    <text evidence="1">Belongs to the ABC transporter superfamily.</text>
</comment>
<keyword evidence="4" id="KW-0547">Nucleotide-binding</keyword>
<dbReference type="GO" id="GO:0005524">
    <property type="term" value="F:ATP binding"/>
    <property type="evidence" value="ECO:0007669"/>
    <property type="project" value="UniProtKB-KW"/>
</dbReference>
<evidence type="ECO:0000256" key="4">
    <source>
        <dbReference type="ARBA" id="ARBA00022741"/>
    </source>
</evidence>
<sequence>MSVTLDHVSRVVDGVTTIRDVSLTLERGTLSVLLGPTLSGKTSIMRLLAGLDKPTTGRVLVDGKDVTGADVRQRSVAMVYQQFINYPSLTVYENIASPLRVQGKPREEIEKRVAEAARLLRLEPYLKRTPLQLSGGQQQRTAIARALVKGADLVLLDEPLANLDYKLREELRAELPRIFEASGAIFVYATTEPSEALLLGGRTVCMWEGQALQAGDTATVYRRPDTLRVGQVFSDPPMNVVEIQKRGDSVHYAGGVRAPAAGLYADLPEGSYRVGFRPHQLGLAKGDGSHGRHAFPATVSVTEITGSESFVHLTRDGMNWVAVLHGVHEYEPGEILDAVLDPANIFVFDAGDRLVAAPGSL</sequence>
<dbReference type="InterPro" id="IPR012340">
    <property type="entry name" value="NA-bd_OB-fold"/>
</dbReference>
<feature type="domain" description="ABC transporter" evidence="8">
    <location>
        <begin position="3"/>
        <end position="233"/>
    </location>
</feature>
<keyword evidence="3" id="KW-1003">Cell membrane</keyword>
<dbReference type="Pfam" id="PF08402">
    <property type="entry name" value="TOBE_2"/>
    <property type="match status" value="1"/>
</dbReference>